<dbReference type="EC" id="2.1.1.182" evidence="7"/>
<keyword evidence="5 7" id="KW-0949">S-adenosyl-L-methionine</keyword>
<dbReference type="InterPro" id="IPR029063">
    <property type="entry name" value="SAM-dependent_MTases_sf"/>
</dbReference>
<proteinExistence type="inferred from homology"/>
<evidence type="ECO:0000259" key="9">
    <source>
        <dbReference type="SMART" id="SM00650"/>
    </source>
</evidence>
<dbReference type="PROSITE" id="PS01131">
    <property type="entry name" value="RRNA_A_DIMETH"/>
    <property type="match status" value="1"/>
</dbReference>
<dbReference type="EMBL" id="AP018712">
    <property type="protein sequence ID" value="BBE30169.1"/>
    <property type="molecule type" value="Genomic_DNA"/>
</dbReference>
<evidence type="ECO:0000256" key="7">
    <source>
        <dbReference type="HAMAP-Rule" id="MF_00607"/>
    </source>
</evidence>
<dbReference type="FunCoup" id="A0A7G1G9Z0">
    <property type="interactions" value="345"/>
</dbReference>
<dbReference type="Pfam" id="PF00398">
    <property type="entry name" value="RrnaAD"/>
    <property type="match status" value="1"/>
</dbReference>
<evidence type="ECO:0000256" key="6">
    <source>
        <dbReference type="ARBA" id="ARBA00022884"/>
    </source>
</evidence>
<dbReference type="InterPro" id="IPR020596">
    <property type="entry name" value="rRNA_Ade_Mease_Trfase_CS"/>
</dbReference>
<feature type="binding site" evidence="7 8">
    <location>
        <position position="70"/>
    </location>
    <ligand>
        <name>S-adenosyl-L-methionine</name>
        <dbReference type="ChEBI" id="CHEBI:59789"/>
    </ligand>
</feature>
<feature type="binding site" evidence="7 8">
    <location>
        <position position="94"/>
    </location>
    <ligand>
        <name>S-adenosyl-L-methionine</name>
        <dbReference type="ChEBI" id="CHEBI:59789"/>
    </ligand>
</feature>
<evidence type="ECO:0000313" key="11">
    <source>
        <dbReference type="Proteomes" id="UP000516361"/>
    </source>
</evidence>
<evidence type="ECO:0000256" key="3">
    <source>
        <dbReference type="ARBA" id="ARBA00022603"/>
    </source>
</evidence>
<protein>
    <recommendedName>
        <fullName evidence="7">Ribosomal RNA small subunit methyltransferase A</fullName>
        <ecNumber evidence="7">2.1.1.182</ecNumber>
    </recommendedName>
    <alternativeName>
        <fullName evidence="7">16S rRNA (adenine(1518)-N(6)/adenine(1519)-N(6))-dimethyltransferase</fullName>
    </alternativeName>
    <alternativeName>
        <fullName evidence="7">16S rRNA dimethyladenosine transferase</fullName>
    </alternativeName>
    <alternativeName>
        <fullName evidence="7">16S rRNA dimethylase</fullName>
    </alternativeName>
    <alternativeName>
        <fullName evidence="7">S-adenosylmethionine-6-N', N'-adenosyl(rRNA) dimethyltransferase</fullName>
    </alternativeName>
</protein>
<organism evidence="10 11">
    <name type="scientific">Tepiditoga spiralis</name>
    <dbReference type="NCBI Taxonomy" id="2108365"/>
    <lineage>
        <taxon>Bacteria</taxon>
        <taxon>Thermotogati</taxon>
        <taxon>Thermotogota</taxon>
        <taxon>Thermotogae</taxon>
        <taxon>Petrotogales</taxon>
        <taxon>Petrotogaceae</taxon>
        <taxon>Tepiditoga</taxon>
    </lineage>
</organism>
<dbReference type="Proteomes" id="UP000516361">
    <property type="component" value="Chromosome"/>
</dbReference>
<dbReference type="HAMAP" id="MF_00607">
    <property type="entry name" value="16SrRNA_methyltr_A"/>
    <property type="match status" value="1"/>
</dbReference>
<accession>A0A7G1G9Z0</accession>
<dbReference type="Gene3D" id="3.40.50.150">
    <property type="entry name" value="Vaccinia Virus protein VP39"/>
    <property type="match status" value="1"/>
</dbReference>
<evidence type="ECO:0000256" key="2">
    <source>
        <dbReference type="ARBA" id="ARBA00022552"/>
    </source>
</evidence>
<dbReference type="PANTHER" id="PTHR11727">
    <property type="entry name" value="DIMETHYLADENOSINE TRANSFERASE"/>
    <property type="match status" value="1"/>
</dbReference>
<comment type="subcellular location">
    <subcellularLocation>
        <location evidence="7">Cytoplasm</location>
    </subcellularLocation>
</comment>
<dbReference type="SMART" id="SM00650">
    <property type="entry name" value="rADc"/>
    <property type="match status" value="1"/>
</dbReference>
<feature type="domain" description="Ribosomal RNA adenine methylase transferase N-terminal" evidence="9">
    <location>
        <begin position="29"/>
        <end position="197"/>
    </location>
</feature>
<dbReference type="PANTHER" id="PTHR11727:SF7">
    <property type="entry name" value="DIMETHYLADENOSINE TRANSFERASE-RELATED"/>
    <property type="match status" value="1"/>
</dbReference>
<dbReference type="RefSeq" id="WP_190615295.1">
    <property type="nucleotide sequence ID" value="NZ_AP018712.1"/>
</dbReference>
<dbReference type="KEGG" id="ocy:OSSY52_03100"/>
<dbReference type="GO" id="GO:0052908">
    <property type="term" value="F:16S rRNA (adenine(1518)-N(6)/adenine(1519)-N(6))-dimethyltransferase activity"/>
    <property type="evidence" value="ECO:0007669"/>
    <property type="project" value="UniProtKB-EC"/>
</dbReference>
<dbReference type="FunFam" id="1.10.8.100:FF:000001">
    <property type="entry name" value="Ribosomal RNA small subunit methyltransferase A"/>
    <property type="match status" value="1"/>
</dbReference>
<dbReference type="SUPFAM" id="SSF53335">
    <property type="entry name" value="S-adenosyl-L-methionine-dependent methyltransferases"/>
    <property type="match status" value="1"/>
</dbReference>
<reference evidence="10 11" key="1">
    <citation type="submission" date="2018-06" db="EMBL/GenBank/DDBJ databases">
        <title>Genome sequencing of Oceanotoga sp. sy52.</title>
        <authorList>
            <person name="Mori K."/>
        </authorList>
    </citation>
    <scope>NUCLEOTIDE SEQUENCE [LARGE SCALE GENOMIC DNA]</scope>
    <source>
        <strain evidence="11">sy52</strain>
    </source>
</reference>
<dbReference type="InParanoid" id="A0A7G1G9Z0"/>
<keyword evidence="3 7" id="KW-0489">Methyltransferase</keyword>
<dbReference type="InterPro" id="IPR023165">
    <property type="entry name" value="rRNA_Ade_diMease-like_C"/>
</dbReference>
<feature type="binding site" evidence="7 8">
    <location>
        <position position="22"/>
    </location>
    <ligand>
        <name>S-adenosyl-L-methionine</name>
        <dbReference type="ChEBI" id="CHEBI:59789"/>
    </ligand>
</feature>
<gene>
    <name evidence="7 10" type="primary">rsmA</name>
    <name evidence="7" type="synonym">ksgA</name>
    <name evidence="10" type="ORF">OSSY52_03100</name>
</gene>
<comment type="function">
    <text evidence="7">Specifically dimethylates two adjacent adenosines (A1518 and A1519) in the loop of a conserved hairpin near the 3'-end of 16S rRNA in the 30S particle. May play a critical role in biogenesis of 30S subunits.</text>
</comment>
<name>A0A7G1G9Z0_9BACT</name>
<keyword evidence="1 7" id="KW-0963">Cytoplasm</keyword>
<dbReference type="InterPro" id="IPR011530">
    <property type="entry name" value="rRNA_adenine_dimethylase"/>
</dbReference>
<dbReference type="InterPro" id="IPR020598">
    <property type="entry name" value="rRNA_Ade_methylase_Trfase_N"/>
</dbReference>
<dbReference type="Gene3D" id="1.10.8.100">
    <property type="entry name" value="Ribosomal RNA adenine dimethylase-like, domain 2"/>
    <property type="match status" value="1"/>
</dbReference>
<evidence type="ECO:0000256" key="5">
    <source>
        <dbReference type="ARBA" id="ARBA00022691"/>
    </source>
</evidence>
<dbReference type="AlphaFoldDB" id="A0A7G1G9Z0"/>
<keyword evidence="6 7" id="KW-0694">RNA-binding</keyword>
<keyword evidence="4 7" id="KW-0808">Transferase</keyword>
<keyword evidence="2 7" id="KW-0698">rRNA processing</keyword>
<comment type="similarity">
    <text evidence="7">Belongs to the class I-like SAM-binding methyltransferase superfamily. rRNA adenine N(6)-methyltransferase family. RsmA subfamily.</text>
</comment>
<evidence type="ECO:0000256" key="4">
    <source>
        <dbReference type="ARBA" id="ARBA00022679"/>
    </source>
</evidence>
<dbReference type="NCBIfam" id="TIGR00755">
    <property type="entry name" value="ksgA"/>
    <property type="match status" value="1"/>
</dbReference>
<feature type="binding site" evidence="7 8">
    <location>
        <position position="113"/>
    </location>
    <ligand>
        <name>S-adenosyl-L-methionine</name>
        <dbReference type="ChEBI" id="CHEBI:59789"/>
    </ligand>
</feature>
<evidence type="ECO:0000256" key="8">
    <source>
        <dbReference type="PROSITE-ProRule" id="PRU01026"/>
    </source>
</evidence>
<sequence length="264" mass="30686">MKKTSEWLKEYQIILKKKYGQNFLSSDLYTKKIVKKSEIKDVDYIIEIGPGAGTLTEELEKTGLKVIAYEIDTTLKSLLEERFKNKNVEIIFGDFLKADLTPYKDKKIAYIANIPYNISSPILEKIFIETPNFVQASLMVQKEFGERIIATSGKNYSPLSVFVQYFCDVKKLLDVPKSAFIPNPKIDSVVLKLTKHNKYNVDSKDFFKFIHICFSQRRKTIRNNLKSIIDDVEYFLESCGIDSKSRPETISVEQYLNMYKEYIK</sequence>
<evidence type="ECO:0000256" key="1">
    <source>
        <dbReference type="ARBA" id="ARBA00022490"/>
    </source>
</evidence>
<dbReference type="GO" id="GO:0005829">
    <property type="term" value="C:cytosol"/>
    <property type="evidence" value="ECO:0007669"/>
    <property type="project" value="TreeGrafter"/>
</dbReference>
<comment type="catalytic activity">
    <reaction evidence="7">
        <text>adenosine(1518)/adenosine(1519) in 16S rRNA + 4 S-adenosyl-L-methionine = N(6)-dimethyladenosine(1518)/N(6)-dimethyladenosine(1519) in 16S rRNA + 4 S-adenosyl-L-homocysteine + 4 H(+)</text>
        <dbReference type="Rhea" id="RHEA:19609"/>
        <dbReference type="Rhea" id="RHEA-COMP:10232"/>
        <dbReference type="Rhea" id="RHEA-COMP:10233"/>
        <dbReference type="ChEBI" id="CHEBI:15378"/>
        <dbReference type="ChEBI" id="CHEBI:57856"/>
        <dbReference type="ChEBI" id="CHEBI:59789"/>
        <dbReference type="ChEBI" id="CHEBI:74411"/>
        <dbReference type="ChEBI" id="CHEBI:74493"/>
        <dbReference type="EC" id="2.1.1.182"/>
    </reaction>
</comment>
<dbReference type="InterPro" id="IPR001737">
    <property type="entry name" value="KsgA/Erm"/>
</dbReference>
<feature type="binding site" evidence="7 8">
    <location>
        <position position="24"/>
    </location>
    <ligand>
        <name>S-adenosyl-L-methionine</name>
        <dbReference type="ChEBI" id="CHEBI:59789"/>
    </ligand>
</feature>
<keyword evidence="11" id="KW-1185">Reference proteome</keyword>
<dbReference type="GO" id="GO:0003723">
    <property type="term" value="F:RNA binding"/>
    <property type="evidence" value="ECO:0007669"/>
    <property type="project" value="UniProtKB-UniRule"/>
</dbReference>
<feature type="binding site" evidence="7 8">
    <location>
        <position position="49"/>
    </location>
    <ligand>
        <name>S-adenosyl-L-methionine</name>
        <dbReference type="ChEBI" id="CHEBI:59789"/>
    </ligand>
</feature>
<evidence type="ECO:0000313" key="10">
    <source>
        <dbReference type="EMBL" id="BBE30169.1"/>
    </source>
</evidence>
<dbReference type="PROSITE" id="PS51689">
    <property type="entry name" value="SAM_RNA_A_N6_MT"/>
    <property type="match status" value="1"/>
</dbReference>